<sequence>LEEIEKKIEETRDGVFIPEHERESLAILRKRLEGKPVAPEYVKHVEELEEEERIMEQSGKKSLYRAMEERGFFNDAHEIAVSTALQDGNMKLLKRYWEEAVLGKVLEFRDHVKGMLGDEEKPDNGDMKEGTGTNLLECELSNRQMALICYYRKTPIYTKLKVSEIYKEFGSSNERTEKFQSHYSRIKFFANRTGADGTTANSCNIKDFEIVIEYFNKNQGKVPDELLADFELLKENVEKYRCNK</sequence>
<dbReference type="EMBL" id="QSCR01000089">
    <property type="protein sequence ID" value="RGY10262.1"/>
    <property type="molecule type" value="Genomic_DNA"/>
</dbReference>
<accession>A0A413IH95</accession>
<gene>
    <name evidence="1" type="ORF">DXA50_20430</name>
</gene>
<comment type="caution">
    <text evidence="1">The sequence shown here is derived from an EMBL/GenBank/DDBJ whole genome shotgun (WGS) entry which is preliminary data.</text>
</comment>
<reference evidence="1 2" key="1">
    <citation type="submission" date="2018-08" db="EMBL/GenBank/DDBJ databases">
        <title>A genome reference for cultivated species of the human gut microbiota.</title>
        <authorList>
            <person name="Zou Y."/>
            <person name="Xue W."/>
            <person name="Luo G."/>
        </authorList>
    </citation>
    <scope>NUCLEOTIDE SEQUENCE [LARGE SCALE GENOMIC DNA]</scope>
    <source>
        <strain evidence="1 2">OF02-7</strain>
    </source>
</reference>
<name>A0A413IH95_9BACT</name>
<dbReference type="RefSeq" id="WP_181998472.1">
    <property type="nucleotide sequence ID" value="NZ_QSCR01000089.1"/>
</dbReference>
<dbReference type="AlphaFoldDB" id="A0A413IH95"/>
<evidence type="ECO:0000313" key="1">
    <source>
        <dbReference type="EMBL" id="RGY10262.1"/>
    </source>
</evidence>
<evidence type="ECO:0000313" key="2">
    <source>
        <dbReference type="Proteomes" id="UP000286063"/>
    </source>
</evidence>
<proteinExistence type="predicted"/>
<dbReference type="Proteomes" id="UP000286063">
    <property type="component" value="Unassembled WGS sequence"/>
</dbReference>
<organism evidence="1 2">
    <name type="scientific">Butyricimonas virosa</name>
    <dbReference type="NCBI Taxonomy" id="544645"/>
    <lineage>
        <taxon>Bacteria</taxon>
        <taxon>Pseudomonadati</taxon>
        <taxon>Bacteroidota</taxon>
        <taxon>Bacteroidia</taxon>
        <taxon>Bacteroidales</taxon>
        <taxon>Odoribacteraceae</taxon>
        <taxon>Butyricimonas</taxon>
    </lineage>
</organism>
<protein>
    <submittedName>
        <fullName evidence="1">Uncharacterized protein</fullName>
    </submittedName>
</protein>
<feature type="non-terminal residue" evidence="1">
    <location>
        <position position="1"/>
    </location>
</feature>